<proteinExistence type="predicted"/>
<dbReference type="Proteomes" id="UP000014500">
    <property type="component" value="Unassembled WGS sequence"/>
</dbReference>
<dbReference type="EnsemblMetazoa" id="SMAR005574-RA">
    <property type="protein sequence ID" value="SMAR005574-PA"/>
    <property type="gene ID" value="SMAR005574"/>
</dbReference>
<name>T1IWK4_STRMM</name>
<dbReference type="PhylomeDB" id="T1IWK4"/>
<dbReference type="HOGENOM" id="CLU_075661_0_0_1"/>
<dbReference type="InterPro" id="IPR000210">
    <property type="entry name" value="BTB/POZ_dom"/>
</dbReference>
<dbReference type="Gene3D" id="1.25.40.420">
    <property type="match status" value="1"/>
</dbReference>
<keyword evidence="3" id="KW-1185">Reference proteome</keyword>
<evidence type="ECO:0000313" key="2">
    <source>
        <dbReference type="EnsemblMetazoa" id="SMAR005574-PA"/>
    </source>
</evidence>
<reference evidence="2" key="2">
    <citation type="submission" date="2015-02" db="UniProtKB">
        <authorList>
            <consortium name="EnsemblMetazoa"/>
        </authorList>
    </citation>
    <scope>IDENTIFICATION</scope>
</reference>
<protein>
    <recommendedName>
        <fullName evidence="1">BTB domain-containing protein</fullName>
    </recommendedName>
</protein>
<dbReference type="PROSITE" id="PS50097">
    <property type="entry name" value="BTB"/>
    <property type="match status" value="1"/>
</dbReference>
<dbReference type="PANTHER" id="PTHR45632">
    <property type="entry name" value="LD33804P"/>
    <property type="match status" value="1"/>
</dbReference>
<dbReference type="InterPro" id="IPR011333">
    <property type="entry name" value="SKP1/BTB/POZ_sf"/>
</dbReference>
<evidence type="ECO:0000313" key="3">
    <source>
        <dbReference type="Proteomes" id="UP000014500"/>
    </source>
</evidence>
<feature type="domain" description="BTB" evidence="1">
    <location>
        <begin position="28"/>
        <end position="97"/>
    </location>
</feature>
<organism evidence="2 3">
    <name type="scientific">Strigamia maritima</name>
    <name type="common">European centipede</name>
    <name type="synonym">Geophilus maritimus</name>
    <dbReference type="NCBI Taxonomy" id="126957"/>
    <lineage>
        <taxon>Eukaryota</taxon>
        <taxon>Metazoa</taxon>
        <taxon>Ecdysozoa</taxon>
        <taxon>Arthropoda</taxon>
        <taxon>Myriapoda</taxon>
        <taxon>Chilopoda</taxon>
        <taxon>Pleurostigmophora</taxon>
        <taxon>Geophilomorpha</taxon>
        <taxon>Linotaeniidae</taxon>
        <taxon>Strigamia</taxon>
    </lineage>
</organism>
<dbReference type="Gene3D" id="3.30.710.10">
    <property type="entry name" value="Potassium Channel Kv1.1, Chain A"/>
    <property type="match status" value="1"/>
</dbReference>
<dbReference type="EMBL" id="JH431621">
    <property type="status" value="NOT_ANNOTATED_CDS"/>
    <property type="molecule type" value="Genomic_DNA"/>
</dbReference>
<dbReference type="AlphaFoldDB" id="T1IWK4"/>
<dbReference type="Pfam" id="PF00651">
    <property type="entry name" value="BTB"/>
    <property type="match status" value="1"/>
</dbReference>
<sequence>MTSDDYEERRQRSIRIANKLYNSREEGQEGIITLQCKDGRVYAHECVLNSRTDYFWGIISRSNFENERNVATIPDTSMEVMNIVIRYLYEQDFPSQSEKSDVLMREILIAADKMQLKHLFDEYWSLYCTPITLENFLKVWQLAERFNQDGTIEEIRIFVLENIKEICDSDFMADITMKQLKNIVDCNGDGLGCDKLVDFVTFLLAWGTKCNKMEEVLNLISKFDFRKLPGDVVEKISSVSAISMHGLGLKNDA</sequence>
<reference evidence="3" key="1">
    <citation type="submission" date="2011-05" db="EMBL/GenBank/DDBJ databases">
        <authorList>
            <person name="Richards S.R."/>
            <person name="Qu J."/>
            <person name="Jiang H."/>
            <person name="Jhangiani S.N."/>
            <person name="Agravi P."/>
            <person name="Goodspeed R."/>
            <person name="Gross S."/>
            <person name="Mandapat C."/>
            <person name="Jackson L."/>
            <person name="Mathew T."/>
            <person name="Pu L."/>
            <person name="Thornton R."/>
            <person name="Saada N."/>
            <person name="Wilczek-Boney K.B."/>
            <person name="Lee S."/>
            <person name="Kovar C."/>
            <person name="Wu Y."/>
            <person name="Scherer S.E."/>
            <person name="Worley K.C."/>
            <person name="Muzny D.M."/>
            <person name="Gibbs R."/>
        </authorList>
    </citation>
    <scope>NUCLEOTIDE SEQUENCE</scope>
    <source>
        <strain evidence="3">Brora</strain>
    </source>
</reference>
<dbReference type="CDD" id="cd14733">
    <property type="entry name" value="BACK"/>
    <property type="match status" value="1"/>
</dbReference>
<accession>T1IWK4</accession>
<evidence type="ECO:0000259" key="1">
    <source>
        <dbReference type="PROSITE" id="PS50097"/>
    </source>
</evidence>
<dbReference type="SUPFAM" id="SSF54695">
    <property type="entry name" value="POZ domain"/>
    <property type="match status" value="1"/>
</dbReference>
<dbReference type="SMART" id="SM00225">
    <property type="entry name" value="BTB"/>
    <property type="match status" value="1"/>
</dbReference>